<dbReference type="SUPFAM" id="SSF52279">
    <property type="entry name" value="Beta-D-glucan exohydrolase, C-terminal domain"/>
    <property type="match status" value="1"/>
</dbReference>
<protein>
    <recommendedName>
        <fullName evidence="3">beta-glucosidase</fullName>
        <ecNumber evidence="3">3.2.1.21</ecNumber>
    </recommendedName>
</protein>
<dbReference type="Pfam" id="PF00933">
    <property type="entry name" value="Glyco_hydro_3"/>
    <property type="match status" value="1"/>
</dbReference>
<evidence type="ECO:0000256" key="5">
    <source>
        <dbReference type="ARBA" id="ARBA00022801"/>
    </source>
</evidence>
<dbReference type="PANTHER" id="PTHR30620:SF16">
    <property type="entry name" value="LYSOSOMAL BETA GLUCOSIDASE"/>
    <property type="match status" value="1"/>
</dbReference>
<evidence type="ECO:0000256" key="6">
    <source>
        <dbReference type="ARBA" id="ARBA00023295"/>
    </source>
</evidence>
<dbReference type="InterPro" id="IPR036962">
    <property type="entry name" value="Glyco_hydro_3_N_sf"/>
</dbReference>
<dbReference type="PATRIC" id="fig|1618207.4.peg.516"/>
<name>A0A0D4C2A1_9MICC</name>
<dbReference type="GO" id="GO:0009251">
    <property type="term" value="P:glucan catabolic process"/>
    <property type="evidence" value="ECO:0007669"/>
    <property type="project" value="TreeGrafter"/>
</dbReference>
<comment type="catalytic activity">
    <reaction evidence="1">
        <text>Hydrolysis of terminal, non-reducing beta-D-glucosyl residues with release of beta-D-glucose.</text>
        <dbReference type="EC" id="3.2.1.21"/>
    </reaction>
</comment>
<dbReference type="EMBL" id="CP011005">
    <property type="protein sequence ID" value="AJT42817.1"/>
    <property type="molecule type" value="Genomic_DNA"/>
</dbReference>
<dbReference type="HOGENOM" id="CLU_004542_8_2_11"/>
<dbReference type="InterPro" id="IPR051915">
    <property type="entry name" value="Cellulose_Degrad_GH3"/>
</dbReference>
<dbReference type="KEGG" id="ari:UM93_02520"/>
<comment type="similarity">
    <text evidence="2">Belongs to the glycosyl hydrolase 3 family.</text>
</comment>
<dbReference type="PANTHER" id="PTHR30620">
    <property type="entry name" value="PERIPLASMIC BETA-GLUCOSIDASE-RELATED"/>
    <property type="match status" value="1"/>
</dbReference>
<evidence type="ECO:0000313" key="10">
    <source>
        <dbReference type="Proteomes" id="UP000061839"/>
    </source>
</evidence>
<proteinExistence type="inferred from homology"/>
<evidence type="ECO:0000256" key="7">
    <source>
        <dbReference type="SAM" id="MobiDB-lite"/>
    </source>
</evidence>
<accession>A0A0D4C2A1</accession>
<dbReference type="Gene3D" id="3.40.50.1700">
    <property type="entry name" value="Glycoside hydrolase family 3 C-terminal domain"/>
    <property type="match status" value="1"/>
</dbReference>
<evidence type="ECO:0000256" key="3">
    <source>
        <dbReference type="ARBA" id="ARBA00012744"/>
    </source>
</evidence>
<reference evidence="9 10" key="1">
    <citation type="journal article" date="2015" name="Genome Announc.">
        <title>Complete Genome Sequencing of Protease-Producing Novel Arthrobacter sp. Strain IHBB 11108 Using PacBio Single-Molecule Real-Time Sequencing Technology.</title>
        <authorList>
            <person name="Kiran S."/>
            <person name="Swarnkar M.K."/>
            <person name="Pal M."/>
            <person name="Thakur R."/>
            <person name="Tewari R."/>
            <person name="Singh A.K."/>
            <person name="Gulati A."/>
        </authorList>
    </citation>
    <scope>NUCLEOTIDE SEQUENCE [LARGE SCALE GENOMIC DNA]</scope>
    <source>
        <strain evidence="9 10">IHBB 11108</strain>
    </source>
</reference>
<dbReference type="PRINTS" id="PR00133">
    <property type="entry name" value="GLHYDRLASE3"/>
</dbReference>
<feature type="region of interest" description="Disordered" evidence="7">
    <location>
        <begin position="215"/>
        <end position="237"/>
    </location>
</feature>
<gene>
    <name evidence="9" type="ORF">UM93_02520</name>
</gene>
<dbReference type="Proteomes" id="UP000061839">
    <property type="component" value="Chromosome"/>
</dbReference>
<dbReference type="Gene3D" id="3.20.20.300">
    <property type="entry name" value="Glycoside hydrolase, family 3, N-terminal domain"/>
    <property type="match status" value="1"/>
</dbReference>
<evidence type="ECO:0000256" key="2">
    <source>
        <dbReference type="ARBA" id="ARBA00005336"/>
    </source>
</evidence>
<keyword evidence="10" id="KW-1185">Reference proteome</keyword>
<dbReference type="AlphaFoldDB" id="A0A0D4C2A1"/>
<feature type="domain" description="Glycoside hydrolase family 3 N-terminal" evidence="8">
    <location>
        <begin position="86"/>
        <end position="387"/>
    </location>
</feature>
<keyword evidence="6" id="KW-0326">Glycosidase</keyword>
<dbReference type="RefSeq" id="WP_045076739.1">
    <property type="nucleotide sequence ID" value="NZ_CP011005.1"/>
</dbReference>
<sequence>MFRDLNGNGVMDPYEDPRLSAAERTEDLLGRLSLPEKIGLLFQTVIEMGPEGQLLEESGVFAKSSTRAAVLGKGLSAFNIHAIPSARAAARWNNRIQALAEQTPHGIPVTLSTDPRHSFTENSGVAFTSGPFSQWPDMLGIAALGDVELVRRFSEVVRAEYRAVGLRMALHPQVDLATESRWGRQLQTFGNDVERVRAFTRAYVEGFQGTSLGPDSVATTTKHFPGGGPQLDGEDPHFPYGREQVYPGDNFEAHLAPFKDAIGSGTAAIMPYYGMPVGLVRNGEPIEEVGFAYNRQILTGLLREELGFDGVIVSDWELVTDNRVGDKLLPARAWGVEELTPVQRIVKLLDAGVDQFGGEECVEVLAEAVASGAVTEARIDESARRILLTKFQLGLFDDPYVDEEAAERIVGNAEFRSLGIETQSRSVVVLANDGVLPLGGGESPLRVYLEGIDSAVVAAEAEVVGSPGIAEVALVRIPAPYEPRDDLLLEQGFRQGSLEFRPGLITRLKRIAEECPLVLIVDLDRPAVLTPFLPFTSAIVACFGVSDTALMAALSGVVFPEGRLPVDIPRSMAEVREALPDLPGLSAEALFPSGFGLHRYGS</sequence>
<dbReference type="EC" id="3.2.1.21" evidence="3"/>
<keyword evidence="5" id="KW-0378">Hydrolase</keyword>
<dbReference type="InterPro" id="IPR001764">
    <property type="entry name" value="Glyco_hydro_3_N"/>
</dbReference>
<evidence type="ECO:0000259" key="8">
    <source>
        <dbReference type="Pfam" id="PF00933"/>
    </source>
</evidence>
<evidence type="ECO:0000256" key="4">
    <source>
        <dbReference type="ARBA" id="ARBA00022729"/>
    </source>
</evidence>
<dbReference type="STRING" id="1618207.UM93_02520"/>
<dbReference type="InterPro" id="IPR036881">
    <property type="entry name" value="Glyco_hydro_3_C_sf"/>
</dbReference>
<dbReference type="SUPFAM" id="SSF51445">
    <property type="entry name" value="(Trans)glycosidases"/>
    <property type="match status" value="1"/>
</dbReference>
<dbReference type="GO" id="GO:0008422">
    <property type="term" value="F:beta-glucosidase activity"/>
    <property type="evidence" value="ECO:0007669"/>
    <property type="project" value="UniProtKB-EC"/>
</dbReference>
<evidence type="ECO:0000256" key="1">
    <source>
        <dbReference type="ARBA" id="ARBA00000448"/>
    </source>
</evidence>
<organism evidence="9 10">
    <name type="scientific">Psychromicrobium lacuslunae</name>
    <dbReference type="NCBI Taxonomy" id="1618207"/>
    <lineage>
        <taxon>Bacteria</taxon>
        <taxon>Bacillati</taxon>
        <taxon>Actinomycetota</taxon>
        <taxon>Actinomycetes</taxon>
        <taxon>Micrococcales</taxon>
        <taxon>Micrococcaceae</taxon>
        <taxon>Psychromicrobium</taxon>
    </lineage>
</organism>
<dbReference type="InterPro" id="IPR017853">
    <property type="entry name" value="GH"/>
</dbReference>
<evidence type="ECO:0000313" key="9">
    <source>
        <dbReference type="EMBL" id="AJT42817.1"/>
    </source>
</evidence>
<keyword evidence="4" id="KW-0732">Signal</keyword>